<dbReference type="InterPro" id="IPR036188">
    <property type="entry name" value="FAD/NAD-bd_sf"/>
</dbReference>
<dbReference type="Pfam" id="PF04820">
    <property type="entry name" value="Trp_halogenase"/>
    <property type="match status" value="1"/>
</dbReference>
<sequence length="516" mass="58877">MIKKIVIVGGGTAGWLAASHIAMRLKPHLNKSYSVVLIDSPDIPTVGVGEGTVPVIKDTLKYFGISESEFIKQCDVSFKQSIKFVDWEYTPGTTEKNYYHHGFDFPKLKPFDITPNWLLDEELNKLHYADLVSVQSHACNLNLSPKRLVDKEYSGIFNYAYHLDAGKFTNLLSKHAIEKLGVENIKATVIDVSTTNDGYINGVTTEEAGFIDGDFFVDCTGFKGLLINETLKGEFINKGDILLADTALAIQVPYEDEEQEIPPFTISTAQKNGWIWDIGLRTRRGVGYVFSNKHETLDEALNVLSQYLNQEVTEKDVRKIDMKVGYQKQPWINNCVAMGLSQGFVEPLEATGLLMFDVTARIFADLIPPDKTLLNCTAELFNRDITQMWESTCDFIQLHYCLSKRTDSQFWIENTDESRLSPTLKEKLSLWQRKLPSQFDFRYSVDSFRLDNFLYVLYGMNFKTNLEHYAHMFENKEQDIQNLKNSISEGVRFCEQNLTGHRAFLEQVNKFGLTKV</sequence>
<feature type="active site" evidence="1">
    <location>
        <position position="79"/>
    </location>
</feature>
<dbReference type="PANTHER" id="PTHR43747:SF4">
    <property type="entry name" value="FLAVIN-DEPENDENT TRYPTOPHAN HALOGENASE"/>
    <property type="match status" value="1"/>
</dbReference>
<feature type="binding site" evidence="2">
    <location>
        <position position="189"/>
    </location>
    <ligand>
        <name>FAD</name>
        <dbReference type="ChEBI" id="CHEBI:57692"/>
    </ligand>
</feature>
<dbReference type="PIRSF" id="PIRSF011396">
    <property type="entry name" value="Trp_halogenase"/>
    <property type="match status" value="1"/>
</dbReference>
<evidence type="ECO:0000256" key="2">
    <source>
        <dbReference type="PIRSR" id="PIRSR011396-2"/>
    </source>
</evidence>
<dbReference type="OrthoDB" id="7178350at2"/>
<dbReference type="PATRIC" id="fig|161398.10.peg.1320"/>
<dbReference type="PANTHER" id="PTHR43747">
    <property type="entry name" value="FAD-BINDING PROTEIN"/>
    <property type="match status" value="1"/>
</dbReference>
<dbReference type="RefSeq" id="WP_058029511.1">
    <property type="nucleotide sequence ID" value="NZ_CP013187.1"/>
</dbReference>
<feature type="binding site" evidence="2">
    <location>
        <begin position="10"/>
        <end position="13"/>
    </location>
    <ligand>
        <name>FAD</name>
        <dbReference type="ChEBI" id="CHEBI:57692"/>
    </ligand>
</feature>
<evidence type="ECO:0000313" key="4">
    <source>
        <dbReference type="Proteomes" id="UP000061457"/>
    </source>
</evidence>
<name>A0A0S2K166_9GAMM</name>
<dbReference type="STRING" id="161398.PP2015_1295"/>
<dbReference type="SUPFAM" id="SSF51905">
    <property type="entry name" value="FAD/NAD(P)-binding domain"/>
    <property type="match status" value="1"/>
</dbReference>
<dbReference type="GO" id="GO:0004497">
    <property type="term" value="F:monooxygenase activity"/>
    <property type="evidence" value="ECO:0007669"/>
    <property type="project" value="InterPro"/>
</dbReference>
<keyword evidence="2" id="KW-0274">FAD</keyword>
<dbReference type="InterPro" id="IPR050816">
    <property type="entry name" value="Flavin-dep_Halogenase_NPB"/>
</dbReference>
<feature type="binding site" evidence="2">
    <location>
        <position position="79"/>
    </location>
    <ligand>
        <name>7-chloro-L-tryptophan</name>
        <dbReference type="ChEBI" id="CHEBI:58713"/>
    </ligand>
</feature>
<dbReference type="EMBL" id="CP013187">
    <property type="protein sequence ID" value="ALO41807.1"/>
    <property type="molecule type" value="Genomic_DNA"/>
</dbReference>
<feature type="binding site" evidence="2">
    <location>
        <position position="349"/>
    </location>
    <ligand>
        <name>L-tryptophan</name>
        <dbReference type="ChEBI" id="CHEBI:57912"/>
    </ligand>
</feature>
<evidence type="ECO:0000313" key="3">
    <source>
        <dbReference type="EMBL" id="ALO41807.1"/>
    </source>
</evidence>
<proteinExistence type="predicted"/>
<evidence type="ECO:0000256" key="1">
    <source>
        <dbReference type="PIRSR" id="PIRSR011396-1"/>
    </source>
</evidence>
<organism evidence="3 4">
    <name type="scientific">Pseudoalteromonas phenolica</name>
    <dbReference type="NCBI Taxonomy" id="161398"/>
    <lineage>
        <taxon>Bacteria</taxon>
        <taxon>Pseudomonadati</taxon>
        <taxon>Pseudomonadota</taxon>
        <taxon>Gammaproteobacteria</taxon>
        <taxon>Alteromonadales</taxon>
        <taxon>Pseudoalteromonadaceae</taxon>
        <taxon>Pseudoalteromonas</taxon>
    </lineage>
</organism>
<keyword evidence="2" id="KW-0547">Nucleotide-binding</keyword>
<dbReference type="InterPro" id="IPR033856">
    <property type="entry name" value="Trp_halogen"/>
</dbReference>
<protein>
    <submittedName>
        <fullName evidence="3">Tryptophan halogenase</fullName>
    </submittedName>
</protein>
<dbReference type="AlphaFoldDB" id="A0A0S2K166"/>
<reference evidence="3 4" key="1">
    <citation type="submission" date="2015-11" db="EMBL/GenBank/DDBJ databases">
        <authorList>
            <person name="Zhang Y."/>
            <person name="Guo Z."/>
        </authorList>
    </citation>
    <scope>NUCLEOTIDE SEQUENCE [LARGE SCALE GENOMIC DNA]</scope>
    <source>
        <strain evidence="3 4">KCTC 12086</strain>
    </source>
</reference>
<accession>A0A0S2K166</accession>
<keyword evidence="2" id="KW-0285">Flavoprotein</keyword>
<dbReference type="InterPro" id="IPR006905">
    <property type="entry name" value="Flavin_halogenase"/>
</dbReference>
<gene>
    <name evidence="3" type="ORF">PP2015_1295</name>
</gene>
<dbReference type="Gene3D" id="3.50.50.60">
    <property type="entry name" value="FAD/NAD(P)-binding domain"/>
    <property type="match status" value="1"/>
</dbReference>
<feature type="binding site" evidence="2">
    <location>
        <position position="340"/>
    </location>
    <ligand>
        <name>FAD</name>
        <dbReference type="ChEBI" id="CHEBI:57692"/>
    </ligand>
</feature>
<dbReference type="GO" id="GO:0000166">
    <property type="term" value="F:nucleotide binding"/>
    <property type="evidence" value="ECO:0007669"/>
    <property type="project" value="UniProtKB-KW"/>
</dbReference>
<keyword evidence="4" id="KW-1185">Reference proteome</keyword>
<dbReference type="Proteomes" id="UP000061457">
    <property type="component" value="Chromosome I"/>
</dbReference>
<dbReference type="KEGG" id="pphe:PP2015_1295"/>